<organism evidence="3">
    <name type="scientific">marine sediment metagenome</name>
    <dbReference type="NCBI Taxonomy" id="412755"/>
    <lineage>
        <taxon>unclassified sequences</taxon>
        <taxon>metagenomes</taxon>
        <taxon>ecological metagenomes</taxon>
    </lineage>
</organism>
<dbReference type="InterPro" id="IPR017756">
    <property type="entry name" value="TM_Gly-Cys-Arg_CS"/>
</dbReference>
<evidence type="ECO:0000259" key="2">
    <source>
        <dbReference type="Pfam" id="PF07589"/>
    </source>
</evidence>
<feature type="non-terminal residue" evidence="3">
    <location>
        <position position="1"/>
    </location>
</feature>
<protein>
    <recommendedName>
        <fullName evidence="2">Ice-binding protein C-terminal domain-containing protein</fullName>
    </recommendedName>
</protein>
<evidence type="ECO:0000313" key="3">
    <source>
        <dbReference type="EMBL" id="KKL54637.1"/>
    </source>
</evidence>
<keyword evidence="1" id="KW-1133">Transmembrane helix</keyword>
<dbReference type="EMBL" id="LAZR01031128">
    <property type="protein sequence ID" value="KKL54637.1"/>
    <property type="molecule type" value="Genomic_DNA"/>
</dbReference>
<name>A0A0F9FU06_9ZZZZ</name>
<evidence type="ECO:0000256" key="1">
    <source>
        <dbReference type="SAM" id="Phobius"/>
    </source>
</evidence>
<dbReference type="NCBIfam" id="TIGR02595">
    <property type="entry name" value="PEP_CTERM"/>
    <property type="match status" value="1"/>
</dbReference>
<dbReference type="Pfam" id="PF07589">
    <property type="entry name" value="PEP-CTERM"/>
    <property type="match status" value="1"/>
</dbReference>
<dbReference type="NCBIfam" id="TIGR03382">
    <property type="entry name" value="GC_trans_RRR"/>
    <property type="match status" value="1"/>
</dbReference>
<dbReference type="AlphaFoldDB" id="A0A0F9FU06"/>
<dbReference type="InterPro" id="IPR013424">
    <property type="entry name" value="Ice-binding_C"/>
</dbReference>
<sequence length="76" mass="8072">NSSMLGSRALYIGGNSVSNGMKLMDEVAVFDTGLSTTDIDTLYGLRDSVVGVPEPATMSLLVLGAVGVLLRRRRTR</sequence>
<feature type="domain" description="Ice-binding protein C-terminal" evidence="2">
    <location>
        <begin position="52"/>
        <end position="73"/>
    </location>
</feature>
<gene>
    <name evidence="3" type="ORF">LCGC14_2263400</name>
</gene>
<feature type="transmembrane region" description="Helical" evidence="1">
    <location>
        <begin position="52"/>
        <end position="70"/>
    </location>
</feature>
<comment type="caution">
    <text evidence="3">The sequence shown here is derived from an EMBL/GenBank/DDBJ whole genome shotgun (WGS) entry which is preliminary data.</text>
</comment>
<keyword evidence="1" id="KW-0472">Membrane</keyword>
<keyword evidence="1" id="KW-0812">Transmembrane</keyword>
<proteinExistence type="predicted"/>
<accession>A0A0F9FU06</accession>
<reference evidence="3" key="1">
    <citation type="journal article" date="2015" name="Nature">
        <title>Complex archaea that bridge the gap between prokaryotes and eukaryotes.</title>
        <authorList>
            <person name="Spang A."/>
            <person name="Saw J.H."/>
            <person name="Jorgensen S.L."/>
            <person name="Zaremba-Niedzwiedzka K."/>
            <person name="Martijn J."/>
            <person name="Lind A.E."/>
            <person name="van Eijk R."/>
            <person name="Schleper C."/>
            <person name="Guy L."/>
            <person name="Ettema T.J."/>
        </authorList>
    </citation>
    <scope>NUCLEOTIDE SEQUENCE</scope>
</reference>